<evidence type="ECO:0000256" key="2">
    <source>
        <dbReference type="ARBA" id="ARBA00005268"/>
    </source>
</evidence>
<feature type="transmembrane region" description="Helical" evidence="6">
    <location>
        <begin position="230"/>
        <end position="254"/>
    </location>
</feature>
<name>A0A5C5XRF8_9PLAN</name>
<protein>
    <recommendedName>
        <fullName evidence="9">Iron export permease protein FetB</fullName>
    </recommendedName>
</protein>
<evidence type="ECO:0000256" key="3">
    <source>
        <dbReference type="ARBA" id="ARBA00022692"/>
    </source>
</evidence>
<gene>
    <name evidence="7" type="ORF">Pan14r_53560</name>
</gene>
<feature type="transmembrane region" description="Helical" evidence="6">
    <location>
        <begin position="20"/>
        <end position="39"/>
    </location>
</feature>
<dbReference type="RefSeq" id="WP_145292643.1">
    <property type="nucleotide sequence ID" value="NZ_CP036319.1"/>
</dbReference>
<organism evidence="7 8">
    <name type="scientific">Crateriforma conspicua</name>
    <dbReference type="NCBI Taxonomy" id="2527996"/>
    <lineage>
        <taxon>Bacteria</taxon>
        <taxon>Pseudomonadati</taxon>
        <taxon>Planctomycetota</taxon>
        <taxon>Planctomycetia</taxon>
        <taxon>Planctomycetales</taxon>
        <taxon>Planctomycetaceae</taxon>
        <taxon>Crateriforma</taxon>
    </lineage>
</organism>
<evidence type="ECO:0000313" key="8">
    <source>
        <dbReference type="Proteomes" id="UP000317238"/>
    </source>
</evidence>
<evidence type="ECO:0008006" key="9">
    <source>
        <dbReference type="Google" id="ProtNLM"/>
    </source>
</evidence>
<evidence type="ECO:0000256" key="4">
    <source>
        <dbReference type="ARBA" id="ARBA00022989"/>
    </source>
</evidence>
<feature type="transmembrane region" description="Helical" evidence="6">
    <location>
        <begin position="106"/>
        <end position="127"/>
    </location>
</feature>
<evidence type="ECO:0000256" key="5">
    <source>
        <dbReference type="ARBA" id="ARBA00023136"/>
    </source>
</evidence>
<dbReference type="InterPro" id="IPR005226">
    <property type="entry name" value="UPF0014_fam"/>
</dbReference>
<feature type="transmembrane region" description="Helical" evidence="6">
    <location>
        <begin position="75"/>
        <end position="94"/>
    </location>
</feature>
<dbReference type="OrthoDB" id="9791807at2"/>
<reference evidence="7 8" key="1">
    <citation type="submission" date="2019-02" db="EMBL/GenBank/DDBJ databases">
        <title>Deep-cultivation of Planctomycetes and their phenomic and genomic characterization uncovers novel biology.</title>
        <authorList>
            <person name="Wiegand S."/>
            <person name="Jogler M."/>
            <person name="Boedeker C."/>
            <person name="Pinto D."/>
            <person name="Vollmers J."/>
            <person name="Rivas-Marin E."/>
            <person name="Kohn T."/>
            <person name="Peeters S.H."/>
            <person name="Heuer A."/>
            <person name="Rast P."/>
            <person name="Oberbeckmann S."/>
            <person name="Bunk B."/>
            <person name="Jeske O."/>
            <person name="Meyerdierks A."/>
            <person name="Storesund J.E."/>
            <person name="Kallscheuer N."/>
            <person name="Luecker S."/>
            <person name="Lage O.M."/>
            <person name="Pohl T."/>
            <person name="Merkel B.J."/>
            <person name="Hornburger P."/>
            <person name="Mueller R.-W."/>
            <person name="Bruemmer F."/>
            <person name="Labrenz M."/>
            <person name="Spormann A.M."/>
            <person name="Op Den Camp H."/>
            <person name="Overmann J."/>
            <person name="Amann R."/>
            <person name="Jetten M.S.M."/>
            <person name="Mascher T."/>
            <person name="Medema M.H."/>
            <person name="Devos D.P."/>
            <person name="Kaster A.-K."/>
            <person name="Ovreas L."/>
            <person name="Rohde M."/>
            <person name="Galperin M.Y."/>
            <person name="Jogler C."/>
        </authorList>
    </citation>
    <scope>NUCLEOTIDE SEQUENCE [LARGE SCALE GENOMIC DNA]</scope>
    <source>
        <strain evidence="7 8">Pan14r</strain>
    </source>
</reference>
<dbReference type="AlphaFoldDB" id="A0A5C5XRF8"/>
<dbReference type="PANTHER" id="PTHR30028">
    <property type="entry name" value="UPF0014 INNER MEMBRANE PROTEIN YBBM-RELATED"/>
    <property type="match status" value="1"/>
</dbReference>
<feature type="transmembrane region" description="Helical" evidence="6">
    <location>
        <begin position="51"/>
        <end position="69"/>
    </location>
</feature>
<dbReference type="Proteomes" id="UP000317238">
    <property type="component" value="Unassembled WGS sequence"/>
</dbReference>
<keyword evidence="4 6" id="KW-1133">Transmembrane helix</keyword>
<evidence type="ECO:0000313" key="7">
    <source>
        <dbReference type="EMBL" id="TWT65806.1"/>
    </source>
</evidence>
<feature type="transmembrane region" description="Helical" evidence="6">
    <location>
        <begin position="133"/>
        <end position="157"/>
    </location>
</feature>
<keyword evidence="3 6" id="KW-0812">Transmembrane</keyword>
<comment type="similarity">
    <text evidence="2">Belongs to the UPF0014 family.</text>
</comment>
<accession>A0A5C5XRF8</accession>
<dbReference type="EMBL" id="SJPL01000002">
    <property type="protein sequence ID" value="TWT65806.1"/>
    <property type="molecule type" value="Genomic_DNA"/>
</dbReference>
<keyword evidence="5 6" id="KW-0472">Membrane</keyword>
<sequence length="283" mass="30681">MTGLLLLSDATATAPTLDWWQVAIAALLLAVNGLISWWLRLKLERKILVGAVRLCVQLGLLGLILHQIFSLTHLLPVLALASAMTVIAGVSAVGRVTDRFRGIYPTAIFSVWASSWLITAITVLLIVRPQPWFSPAVLIPLLGMVLGNSLTGISLGMDRFLSELNHRRDEIEMRLALGADRYEATQAVMAHATGASMIPILNTMSVAGIVSIPGMMTGQLLAGAPPLQAVAYQITIMFVIASTIALGVITALSLTVRRLTTPWHQIDWHARQSAKSPRRRSRS</sequence>
<comment type="caution">
    <text evidence="7">The sequence shown here is derived from an EMBL/GenBank/DDBJ whole genome shotgun (WGS) entry which is preliminary data.</text>
</comment>
<keyword evidence="8" id="KW-1185">Reference proteome</keyword>
<dbReference type="Pfam" id="PF03649">
    <property type="entry name" value="UPF0014"/>
    <property type="match status" value="1"/>
</dbReference>
<dbReference type="GO" id="GO:0005886">
    <property type="term" value="C:plasma membrane"/>
    <property type="evidence" value="ECO:0007669"/>
    <property type="project" value="TreeGrafter"/>
</dbReference>
<evidence type="ECO:0000256" key="1">
    <source>
        <dbReference type="ARBA" id="ARBA00004141"/>
    </source>
</evidence>
<evidence type="ECO:0000256" key="6">
    <source>
        <dbReference type="SAM" id="Phobius"/>
    </source>
</evidence>
<comment type="subcellular location">
    <subcellularLocation>
        <location evidence="1">Membrane</location>
        <topology evidence="1">Multi-pass membrane protein</topology>
    </subcellularLocation>
</comment>
<dbReference type="PANTHER" id="PTHR30028:SF0">
    <property type="entry name" value="PROTEIN ALUMINUM SENSITIVE 3"/>
    <property type="match status" value="1"/>
</dbReference>
<proteinExistence type="inferred from homology"/>